<proteinExistence type="predicted"/>
<dbReference type="InterPro" id="IPR036047">
    <property type="entry name" value="F-box-like_dom_sf"/>
</dbReference>
<dbReference type="InterPro" id="IPR032675">
    <property type="entry name" value="LRR_dom_sf"/>
</dbReference>
<organism evidence="3 4">
    <name type="scientific">Senna tora</name>
    <dbReference type="NCBI Taxonomy" id="362788"/>
    <lineage>
        <taxon>Eukaryota</taxon>
        <taxon>Viridiplantae</taxon>
        <taxon>Streptophyta</taxon>
        <taxon>Embryophyta</taxon>
        <taxon>Tracheophyta</taxon>
        <taxon>Spermatophyta</taxon>
        <taxon>Magnoliopsida</taxon>
        <taxon>eudicotyledons</taxon>
        <taxon>Gunneridae</taxon>
        <taxon>Pentapetalae</taxon>
        <taxon>rosids</taxon>
        <taxon>fabids</taxon>
        <taxon>Fabales</taxon>
        <taxon>Fabaceae</taxon>
        <taxon>Caesalpinioideae</taxon>
        <taxon>Cassia clade</taxon>
        <taxon>Senna</taxon>
    </lineage>
</organism>
<feature type="compositionally biased region" description="Basic and acidic residues" evidence="1">
    <location>
        <begin position="10"/>
        <end position="24"/>
    </location>
</feature>
<dbReference type="InterPro" id="IPR053781">
    <property type="entry name" value="F-box_AtFBL13-like"/>
</dbReference>
<evidence type="ECO:0000256" key="1">
    <source>
        <dbReference type="SAM" id="MobiDB-lite"/>
    </source>
</evidence>
<dbReference type="PANTHER" id="PTHR31900">
    <property type="entry name" value="F-BOX/RNI SUPERFAMILY PROTEIN-RELATED"/>
    <property type="match status" value="1"/>
</dbReference>
<evidence type="ECO:0000259" key="2">
    <source>
        <dbReference type="PROSITE" id="PS50181"/>
    </source>
</evidence>
<evidence type="ECO:0000313" key="3">
    <source>
        <dbReference type="EMBL" id="KAF7825786.1"/>
    </source>
</evidence>
<dbReference type="EMBL" id="JAAIUW010000006">
    <property type="protein sequence ID" value="KAF7825786.1"/>
    <property type="molecule type" value="Genomic_DNA"/>
</dbReference>
<dbReference type="OrthoDB" id="1435207at2759"/>
<accession>A0A834WNH1</accession>
<dbReference type="SUPFAM" id="SSF81383">
    <property type="entry name" value="F-box domain"/>
    <property type="match status" value="1"/>
</dbReference>
<protein>
    <submittedName>
        <fullName evidence="3">F-box/FBD/LRR-repeat protein</fullName>
    </submittedName>
</protein>
<feature type="region of interest" description="Disordered" evidence="1">
    <location>
        <begin position="1"/>
        <end position="24"/>
    </location>
</feature>
<dbReference type="Proteomes" id="UP000634136">
    <property type="component" value="Unassembled WGS sequence"/>
</dbReference>
<feature type="domain" description="F-box" evidence="2">
    <location>
        <begin position="22"/>
        <end position="70"/>
    </location>
</feature>
<dbReference type="Gene3D" id="3.80.10.10">
    <property type="entry name" value="Ribonuclease Inhibitor"/>
    <property type="match status" value="1"/>
</dbReference>
<keyword evidence="4" id="KW-1185">Reference proteome</keyword>
<dbReference type="Pfam" id="PF00646">
    <property type="entry name" value="F-box"/>
    <property type="match status" value="1"/>
</dbReference>
<dbReference type="InterPro" id="IPR001810">
    <property type="entry name" value="F-box_dom"/>
</dbReference>
<reference evidence="3" key="1">
    <citation type="submission" date="2020-09" db="EMBL/GenBank/DDBJ databases">
        <title>Genome-Enabled Discovery of Anthraquinone Biosynthesis in Senna tora.</title>
        <authorList>
            <person name="Kang S.-H."/>
            <person name="Pandey R.P."/>
            <person name="Lee C.-M."/>
            <person name="Sim J.-S."/>
            <person name="Jeong J.-T."/>
            <person name="Choi B.-S."/>
            <person name="Jung M."/>
            <person name="Ginzburg D."/>
            <person name="Zhao K."/>
            <person name="Won S.Y."/>
            <person name="Oh T.-J."/>
            <person name="Yu Y."/>
            <person name="Kim N.-H."/>
            <person name="Lee O.R."/>
            <person name="Lee T.-H."/>
            <person name="Bashyal P."/>
            <person name="Kim T.-S."/>
            <person name="Lee W.-H."/>
            <person name="Kawkins C."/>
            <person name="Kim C.-K."/>
            <person name="Kim J.S."/>
            <person name="Ahn B.O."/>
            <person name="Rhee S.Y."/>
            <person name="Sohng J.K."/>
        </authorList>
    </citation>
    <scope>NUCLEOTIDE SEQUENCE</scope>
    <source>
        <tissue evidence="3">Leaf</tissue>
    </source>
</reference>
<gene>
    <name evidence="3" type="ORF">G2W53_016950</name>
</gene>
<dbReference type="PROSITE" id="PS50181">
    <property type="entry name" value="FBOX"/>
    <property type="match status" value="1"/>
</dbReference>
<dbReference type="SUPFAM" id="SSF52058">
    <property type="entry name" value="L domain-like"/>
    <property type="match status" value="1"/>
</dbReference>
<dbReference type="CDD" id="cd22160">
    <property type="entry name" value="F-box_AtFBL13-like"/>
    <property type="match status" value="1"/>
</dbReference>
<dbReference type="InterPro" id="IPR050232">
    <property type="entry name" value="FBL13/AtMIF1-like"/>
</dbReference>
<dbReference type="Gene3D" id="1.20.1280.50">
    <property type="match status" value="1"/>
</dbReference>
<sequence>MAESVSKRQKPSDDRGVSDDDNDRFSDLPDQLLSHILSFLPTKQAVATSVLSKRWRPQWLYTQSFDFEEQHFTTKGSFRYFADHFANAFLASRREPIKRFRLDCVVSNYKKSEHYVNEWINAGIGRGIERFEIERLPINFLLSSEIFACRSLVVLKLSCVKLKAISSLTSLPSLKILQLRDVLFSCAASIHNLLSAGRSLLEDLVASNIGCSDFFPIPLIEDFPNLISAHFQNCWYSELLPALSNVKYLRYDEITGYHPPGELDCTPVFRNLVHMKLYFGYYHWKFVATILQNSPTLEILEIFIRLREYRRSVGDRNKHFVAPRSLSPHLRKCYVEGFEVKECECMLRFARYIMQNAGDLHTFTIRTRPTLTSEAKSDVSRRKSKSVKAPKVSLSRAELGCNAGLDCIAVLNTTNQILGPAYIAAFTLITKGDLNT</sequence>
<evidence type="ECO:0000313" key="4">
    <source>
        <dbReference type="Proteomes" id="UP000634136"/>
    </source>
</evidence>
<dbReference type="PANTHER" id="PTHR31900:SF34">
    <property type="entry name" value="EMB|CAB62440.1-RELATED"/>
    <property type="match status" value="1"/>
</dbReference>
<name>A0A834WNH1_9FABA</name>
<dbReference type="AlphaFoldDB" id="A0A834WNH1"/>
<comment type="caution">
    <text evidence="3">The sequence shown here is derived from an EMBL/GenBank/DDBJ whole genome shotgun (WGS) entry which is preliminary data.</text>
</comment>